<accession>A0ABN7ASS3</accession>
<sequence>MEIFRSWSHLRCRRANRTTAWRIDSSPARCLVKISGDISKKVSEGVKLLLKLRLRSLRNEWKLSILWGAARQVQKRILLPLIRTLRDREVTKNMENLD</sequence>
<reference evidence="1 2" key="1">
    <citation type="submission" date="2023-09" db="EMBL/GenBank/DDBJ databases">
        <title>Nesidiocoris tenuis whole genome shotgun sequence.</title>
        <authorList>
            <person name="Shibata T."/>
            <person name="Shimoda M."/>
            <person name="Kobayashi T."/>
            <person name="Uehara T."/>
        </authorList>
    </citation>
    <scope>NUCLEOTIDE SEQUENCE [LARGE SCALE GENOMIC DNA]</scope>
    <source>
        <strain evidence="1 2">Japan</strain>
    </source>
</reference>
<dbReference type="Proteomes" id="UP001307889">
    <property type="component" value="Chromosome 5"/>
</dbReference>
<dbReference type="EMBL" id="AP028913">
    <property type="protein sequence ID" value="BES95003.1"/>
    <property type="molecule type" value="Genomic_DNA"/>
</dbReference>
<gene>
    <name evidence="1" type="ORF">NTJ_07812</name>
</gene>
<proteinExistence type="predicted"/>
<evidence type="ECO:0000313" key="1">
    <source>
        <dbReference type="EMBL" id="BES95003.1"/>
    </source>
</evidence>
<keyword evidence="2" id="KW-1185">Reference proteome</keyword>
<name>A0ABN7ASS3_9HEMI</name>
<evidence type="ECO:0000313" key="2">
    <source>
        <dbReference type="Proteomes" id="UP001307889"/>
    </source>
</evidence>
<organism evidence="1 2">
    <name type="scientific">Nesidiocoris tenuis</name>
    <dbReference type="NCBI Taxonomy" id="355587"/>
    <lineage>
        <taxon>Eukaryota</taxon>
        <taxon>Metazoa</taxon>
        <taxon>Ecdysozoa</taxon>
        <taxon>Arthropoda</taxon>
        <taxon>Hexapoda</taxon>
        <taxon>Insecta</taxon>
        <taxon>Pterygota</taxon>
        <taxon>Neoptera</taxon>
        <taxon>Paraneoptera</taxon>
        <taxon>Hemiptera</taxon>
        <taxon>Heteroptera</taxon>
        <taxon>Panheteroptera</taxon>
        <taxon>Cimicomorpha</taxon>
        <taxon>Miridae</taxon>
        <taxon>Dicyphina</taxon>
        <taxon>Nesidiocoris</taxon>
    </lineage>
</organism>
<protein>
    <submittedName>
        <fullName evidence="1">Uncharacterized protein</fullName>
    </submittedName>
</protein>